<evidence type="ECO:0000256" key="1">
    <source>
        <dbReference type="SAM" id="MobiDB-lite"/>
    </source>
</evidence>
<keyword evidence="3" id="KW-1185">Reference proteome</keyword>
<dbReference type="Proteomes" id="UP000585474">
    <property type="component" value="Unassembled WGS sequence"/>
</dbReference>
<accession>A0A7J0FQJ8</accession>
<dbReference type="EMBL" id="BJWL01000014">
    <property type="protein sequence ID" value="GFZ00999.1"/>
    <property type="molecule type" value="Genomic_DNA"/>
</dbReference>
<evidence type="ECO:0008006" key="4">
    <source>
        <dbReference type="Google" id="ProtNLM"/>
    </source>
</evidence>
<dbReference type="OrthoDB" id="1936908at2759"/>
<organism evidence="2 3">
    <name type="scientific">Actinidia rufa</name>
    <dbReference type="NCBI Taxonomy" id="165716"/>
    <lineage>
        <taxon>Eukaryota</taxon>
        <taxon>Viridiplantae</taxon>
        <taxon>Streptophyta</taxon>
        <taxon>Embryophyta</taxon>
        <taxon>Tracheophyta</taxon>
        <taxon>Spermatophyta</taxon>
        <taxon>Magnoliopsida</taxon>
        <taxon>eudicotyledons</taxon>
        <taxon>Gunneridae</taxon>
        <taxon>Pentapetalae</taxon>
        <taxon>asterids</taxon>
        <taxon>Ericales</taxon>
        <taxon>Actinidiaceae</taxon>
        <taxon>Actinidia</taxon>
    </lineage>
</organism>
<reference evidence="2 3" key="1">
    <citation type="submission" date="2019-07" db="EMBL/GenBank/DDBJ databases">
        <title>De Novo Assembly of kiwifruit Actinidia rufa.</title>
        <authorList>
            <person name="Sugita-Konishi S."/>
            <person name="Sato K."/>
            <person name="Mori E."/>
            <person name="Abe Y."/>
            <person name="Kisaki G."/>
            <person name="Hamano K."/>
            <person name="Suezawa K."/>
            <person name="Otani M."/>
            <person name="Fukuda T."/>
            <person name="Manabe T."/>
            <person name="Gomi K."/>
            <person name="Tabuchi M."/>
            <person name="Akimitsu K."/>
            <person name="Kataoka I."/>
        </authorList>
    </citation>
    <scope>NUCLEOTIDE SEQUENCE [LARGE SCALE GENOMIC DNA]</scope>
    <source>
        <strain evidence="3">cv. Fuchu</strain>
    </source>
</reference>
<protein>
    <recommendedName>
        <fullName evidence="4">Retrotransposon gag domain-containing protein</fullName>
    </recommendedName>
</protein>
<gene>
    <name evidence="2" type="ORF">Acr_14g0006340</name>
</gene>
<proteinExistence type="predicted"/>
<evidence type="ECO:0000313" key="2">
    <source>
        <dbReference type="EMBL" id="GFZ00999.1"/>
    </source>
</evidence>
<name>A0A7J0FQJ8_9ERIC</name>
<feature type="region of interest" description="Disordered" evidence="1">
    <location>
        <begin position="1"/>
        <end position="85"/>
    </location>
</feature>
<feature type="compositionally biased region" description="Basic residues" evidence="1">
    <location>
        <begin position="1"/>
        <end position="16"/>
    </location>
</feature>
<dbReference type="AlphaFoldDB" id="A0A7J0FQJ8"/>
<evidence type="ECO:0000313" key="3">
    <source>
        <dbReference type="Proteomes" id="UP000585474"/>
    </source>
</evidence>
<sequence>MRLKHGRARMVGHGRGGRGATGRGKPIENVGDQGAASQTQQGVDRGVTSHSRRTQQGAGRGNPTPVVSEAHSGAGGRETSPDMPVIPSQFAREVATTMLEMERTRQEEICIQREIRKIFDTVRIIKDDMKVSFASYQLVREAKGEDRDMTLADFESTFEDQYFFEAYRDELRDLFKKLVHGDMTILEYAIIFQSLSRFAPE</sequence>
<comment type="caution">
    <text evidence="2">The sequence shown here is derived from an EMBL/GenBank/DDBJ whole genome shotgun (WGS) entry which is preliminary data.</text>
</comment>